<keyword evidence="2" id="KW-1185">Reference proteome</keyword>
<dbReference type="AlphaFoldDB" id="A0A371RJM0"/>
<dbReference type="InParanoid" id="A0A371RJM0"/>
<proteinExistence type="predicted"/>
<organism evidence="1 2">
    <name type="scientific">Parvularcula marina</name>
    <dbReference type="NCBI Taxonomy" id="2292771"/>
    <lineage>
        <taxon>Bacteria</taxon>
        <taxon>Pseudomonadati</taxon>
        <taxon>Pseudomonadota</taxon>
        <taxon>Alphaproteobacteria</taxon>
        <taxon>Parvularculales</taxon>
        <taxon>Parvularculaceae</taxon>
        <taxon>Parvularcula</taxon>
    </lineage>
</organism>
<comment type="caution">
    <text evidence="1">The sequence shown here is derived from an EMBL/GenBank/DDBJ whole genome shotgun (WGS) entry which is preliminary data.</text>
</comment>
<dbReference type="Proteomes" id="UP000264589">
    <property type="component" value="Unassembled WGS sequence"/>
</dbReference>
<protein>
    <submittedName>
        <fullName evidence="1">Uncharacterized protein</fullName>
    </submittedName>
</protein>
<reference evidence="1 2" key="1">
    <citation type="submission" date="2018-08" db="EMBL/GenBank/DDBJ databases">
        <title>Parvularcula sp. SM1705, isolated from surface water of the South Sea China.</title>
        <authorList>
            <person name="Sun L."/>
        </authorList>
    </citation>
    <scope>NUCLEOTIDE SEQUENCE [LARGE SCALE GENOMIC DNA]</scope>
    <source>
        <strain evidence="1 2">SM1705</strain>
    </source>
</reference>
<evidence type="ECO:0000313" key="2">
    <source>
        <dbReference type="Proteomes" id="UP000264589"/>
    </source>
</evidence>
<sequence>MPAQAGICSYITKVGFIFVLFRDERAGPQRQIPAFAGMSGWWEPCEMTAPHPKISKLTFDFSLRVRRSLRPF</sequence>
<accession>A0A371RJM0</accession>
<name>A0A371RJM0_9PROT</name>
<gene>
    <name evidence="1" type="ORF">DX908_10395</name>
</gene>
<dbReference type="EMBL" id="QUQO01000001">
    <property type="protein sequence ID" value="RFB05640.1"/>
    <property type="molecule type" value="Genomic_DNA"/>
</dbReference>
<evidence type="ECO:0000313" key="1">
    <source>
        <dbReference type="EMBL" id="RFB05640.1"/>
    </source>
</evidence>